<name>A0ABV6G5I7_9GAMM</name>
<evidence type="ECO:0000313" key="3">
    <source>
        <dbReference type="Proteomes" id="UP001589814"/>
    </source>
</evidence>
<accession>A0ABV6G5I7</accession>
<feature type="region of interest" description="Disordered" evidence="1">
    <location>
        <begin position="152"/>
        <end position="176"/>
    </location>
</feature>
<evidence type="ECO:0000313" key="2">
    <source>
        <dbReference type="EMBL" id="MFC0268923.1"/>
    </source>
</evidence>
<reference evidence="2 3" key="1">
    <citation type="submission" date="2024-09" db="EMBL/GenBank/DDBJ databases">
        <authorList>
            <person name="Sun Q."/>
            <person name="Mori K."/>
        </authorList>
    </citation>
    <scope>NUCLEOTIDE SEQUENCE [LARGE SCALE GENOMIC DNA]</scope>
    <source>
        <strain evidence="2 3">CCM 7415</strain>
    </source>
</reference>
<evidence type="ECO:0000256" key="1">
    <source>
        <dbReference type="SAM" id="MobiDB-lite"/>
    </source>
</evidence>
<proteinExistence type="predicted"/>
<dbReference type="Proteomes" id="UP001589814">
    <property type="component" value="Unassembled WGS sequence"/>
</dbReference>
<dbReference type="PANTHER" id="PTHR11102:SF160">
    <property type="entry name" value="ERAD-ASSOCIATED E3 UBIQUITIN-PROTEIN LIGASE COMPONENT HRD3"/>
    <property type="match status" value="1"/>
</dbReference>
<gene>
    <name evidence="2" type="ORF">ACFFHW_13170</name>
</gene>
<dbReference type="Gene3D" id="1.25.40.10">
    <property type="entry name" value="Tetratricopeptide repeat domain"/>
    <property type="match status" value="1"/>
</dbReference>
<dbReference type="InterPro" id="IPR011990">
    <property type="entry name" value="TPR-like_helical_dom_sf"/>
</dbReference>
<protein>
    <submittedName>
        <fullName evidence="2">Tetratricopeptide repeat protein</fullName>
    </submittedName>
</protein>
<organism evidence="2 3">
    <name type="scientific">Kushneria aurantia</name>
    <dbReference type="NCBI Taxonomy" id="504092"/>
    <lineage>
        <taxon>Bacteria</taxon>
        <taxon>Pseudomonadati</taxon>
        <taxon>Pseudomonadota</taxon>
        <taxon>Gammaproteobacteria</taxon>
        <taxon>Oceanospirillales</taxon>
        <taxon>Halomonadaceae</taxon>
        <taxon>Kushneria</taxon>
    </lineage>
</organism>
<dbReference type="SMART" id="SM00671">
    <property type="entry name" value="SEL1"/>
    <property type="match status" value="1"/>
</dbReference>
<sequence>MLRSTQLFTRLEYRLAARLMRVPWLSDSSRKRRLTLHLFRRCARAGHVEALSVYGAMLFRCGHTARDRAVGARCVVQAAEAGDRDAQYQVARMYEHGCTQFARRDDRAVTWYARAAEGGHDGAGQRLAYAFERGELGLPIDLERSRRWHRPANGENHLMGTPAVLLPDDGQSTLTH</sequence>
<comment type="caution">
    <text evidence="2">The sequence shown here is derived from an EMBL/GenBank/DDBJ whole genome shotgun (WGS) entry which is preliminary data.</text>
</comment>
<dbReference type="InterPro" id="IPR006597">
    <property type="entry name" value="Sel1-like"/>
</dbReference>
<dbReference type="InterPro" id="IPR050767">
    <property type="entry name" value="Sel1_AlgK"/>
</dbReference>
<dbReference type="SUPFAM" id="SSF81901">
    <property type="entry name" value="HCP-like"/>
    <property type="match status" value="1"/>
</dbReference>
<dbReference type="RefSeq" id="WP_019951366.1">
    <property type="nucleotide sequence ID" value="NZ_JBHLVX010000050.1"/>
</dbReference>
<keyword evidence="3" id="KW-1185">Reference proteome</keyword>
<dbReference type="PANTHER" id="PTHR11102">
    <property type="entry name" value="SEL-1-LIKE PROTEIN"/>
    <property type="match status" value="1"/>
</dbReference>
<dbReference type="EMBL" id="JBHLVX010000050">
    <property type="protein sequence ID" value="MFC0268923.1"/>
    <property type="molecule type" value="Genomic_DNA"/>
</dbReference>